<keyword evidence="2" id="KW-0812">Transmembrane</keyword>
<dbReference type="PANTHER" id="PTHR46673">
    <property type="entry name" value="4F2 CELL-SURFACE ANTIGEN HEAVY CHAIN"/>
    <property type="match status" value="1"/>
</dbReference>
<dbReference type="GO" id="GO:0005975">
    <property type="term" value="P:carbohydrate metabolic process"/>
    <property type="evidence" value="ECO:0007669"/>
    <property type="project" value="InterPro"/>
</dbReference>
<dbReference type="EMBL" id="VSWD01000009">
    <property type="protein sequence ID" value="KAK3092844.1"/>
    <property type="molecule type" value="Genomic_DNA"/>
</dbReference>
<feature type="region of interest" description="Disordered" evidence="1">
    <location>
        <begin position="1"/>
        <end position="27"/>
    </location>
</feature>
<keyword evidence="2" id="KW-1133">Transmembrane helix</keyword>
<dbReference type="GO" id="GO:0015180">
    <property type="term" value="F:L-alanine transmembrane transporter activity"/>
    <property type="evidence" value="ECO:0007669"/>
    <property type="project" value="TreeGrafter"/>
</dbReference>
<dbReference type="GO" id="GO:0015173">
    <property type="term" value="F:aromatic amino acid transmembrane transporter activity"/>
    <property type="evidence" value="ECO:0007669"/>
    <property type="project" value="TreeGrafter"/>
</dbReference>
<protein>
    <recommendedName>
        <fullName evidence="3">Glycosyl hydrolase family 13 catalytic domain-containing protein</fullName>
    </recommendedName>
</protein>
<dbReference type="InterPro" id="IPR042280">
    <property type="entry name" value="SLC3A2"/>
</dbReference>
<reference evidence="4" key="1">
    <citation type="submission" date="2019-08" db="EMBL/GenBank/DDBJ databases">
        <title>The improved chromosome-level genome for the pearl oyster Pinctada fucata martensii using PacBio sequencing and Hi-C.</title>
        <authorList>
            <person name="Zheng Z."/>
        </authorList>
    </citation>
    <scope>NUCLEOTIDE SEQUENCE</scope>
    <source>
        <strain evidence="4">ZZ-2019</strain>
        <tissue evidence="4">Adductor muscle</tissue>
    </source>
</reference>
<dbReference type="InterPro" id="IPR013780">
    <property type="entry name" value="Glyco_hydro_b"/>
</dbReference>
<name>A0AA89BRI2_PINIB</name>
<dbReference type="Pfam" id="PF16028">
    <property type="entry name" value="SLC3A2_N"/>
    <property type="match status" value="1"/>
</dbReference>
<evidence type="ECO:0000313" key="5">
    <source>
        <dbReference type="Proteomes" id="UP001186944"/>
    </source>
</evidence>
<feature type="transmembrane region" description="Helical" evidence="2">
    <location>
        <begin position="79"/>
        <end position="103"/>
    </location>
</feature>
<dbReference type="SUPFAM" id="SSF51445">
    <property type="entry name" value="(Trans)glycosidases"/>
    <property type="match status" value="1"/>
</dbReference>
<feature type="compositionally biased region" description="Basic and acidic residues" evidence="1">
    <location>
        <begin position="1"/>
        <end position="12"/>
    </location>
</feature>
<dbReference type="Gene3D" id="2.60.40.1180">
    <property type="entry name" value="Golgi alpha-mannosidase II"/>
    <property type="match status" value="1"/>
</dbReference>
<evidence type="ECO:0000259" key="3">
    <source>
        <dbReference type="SMART" id="SM00642"/>
    </source>
</evidence>
<dbReference type="GO" id="GO:0015823">
    <property type="term" value="P:phenylalanine transport"/>
    <property type="evidence" value="ECO:0007669"/>
    <property type="project" value="TreeGrafter"/>
</dbReference>
<evidence type="ECO:0000256" key="2">
    <source>
        <dbReference type="SAM" id="Phobius"/>
    </source>
</evidence>
<feature type="region of interest" description="Disordered" evidence="1">
    <location>
        <begin position="437"/>
        <end position="458"/>
    </location>
</feature>
<sequence length="603" mass="68577">MSDPMDKEEKTPLNESATNEPEDEMIDSKAKFLNGGKNLDEPQVAIEVGSNDDAVSFTGLGKEELMKYADDPFWKKVRIILLVLFWVGWVAMLVAAIVIIVLAPRCPYRPDQKWYDKETVYQVYPRSFKDSTKKSANNANPVGAGLGDLAGLQSKMEYIKDLGMKVIYINSFYETADADVGLDWTDHKKVHPALGTMEEFDKLRKDTKKTEVRLILDYIPNHTSKNHTWFQRKSAYDNTKSAWTYDTTRKQCYLHQLHDSEPDLNLENTKVKQELEGILRFWLDKGVDGFHIIGAEYLYENVSAGEQKNQKRNVEIIKEWKKVLETYNTKPGKEKALIVTVKNPSDAKMYYSGGNGATLVRIQPLSNNMTNSLAGKILEQSAMMTGIKTGWMYGDQDMSRLASSVPAENVNAMLTLQMLLPGVPFNYYGDEISMTNNDAAETNPADQAKPSRSPFRTPMQWTDDFNNNGGFSMLKPWLPLNQTDIKEHNVETQNAYLNDYTSLKVVKKLVKLRAKESFQWGDLKMYMEDDLLMFTRKAEGFSGYLVVLNLGNTGKTEKFYDTTGVSKSVKLVFHSMEDSEKEIDLSKNSLYLKPNDAVVLQYE</sequence>
<dbReference type="GO" id="GO:0016323">
    <property type="term" value="C:basolateral plasma membrane"/>
    <property type="evidence" value="ECO:0007669"/>
    <property type="project" value="TreeGrafter"/>
</dbReference>
<proteinExistence type="predicted"/>
<dbReference type="InterPro" id="IPR017853">
    <property type="entry name" value="GH"/>
</dbReference>
<dbReference type="Proteomes" id="UP001186944">
    <property type="component" value="Unassembled WGS sequence"/>
</dbReference>
<gene>
    <name evidence="4" type="ORF">FSP39_007825</name>
</gene>
<dbReference type="AlphaFoldDB" id="A0AA89BRI2"/>
<dbReference type="Gene3D" id="3.20.20.80">
    <property type="entry name" value="Glycosidases"/>
    <property type="match status" value="3"/>
</dbReference>
<comment type="caution">
    <text evidence="4">The sequence shown here is derived from an EMBL/GenBank/DDBJ whole genome shotgun (WGS) entry which is preliminary data.</text>
</comment>
<dbReference type="GO" id="GO:0015190">
    <property type="term" value="F:L-leucine transmembrane transporter activity"/>
    <property type="evidence" value="ECO:0007669"/>
    <property type="project" value="TreeGrafter"/>
</dbReference>
<dbReference type="PANTHER" id="PTHR46673:SF1">
    <property type="entry name" value="4F2 CELL-SURFACE ANTIGEN HEAVY CHAIN"/>
    <property type="match status" value="1"/>
</dbReference>
<evidence type="ECO:0000256" key="1">
    <source>
        <dbReference type="SAM" id="MobiDB-lite"/>
    </source>
</evidence>
<dbReference type="SMART" id="SM00642">
    <property type="entry name" value="Aamy"/>
    <property type="match status" value="1"/>
</dbReference>
<feature type="domain" description="Glycosyl hydrolase family 13 catalytic" evidence="3">
    <location>
        <begin position="122"/>
        <end position="456"/>
    </location>
</feature>
<dbReference type="GO" id="GO:1903801">
    <property type="term" value="P:L-leucine import across plasma membrane"/>
    <property type="evidence" value="ECO:0007669"/>
    <property type="project" value="TreeGrafter"/>
</dbReference>
<evidence type="ECO:0000313" key="4">
    <source>
        <dbReference type="EMBL" id="KAK3092844.1"/>
    </source>
</evidence>
<dbReference type="GO" id="GO:0016324">
    <property type="term" value="C:apical plasma membrane"/>
    <property type="evidence" value="ECO:0007669"/>
    <property type="project" value="TreeGrafter"/>
</dbReference>
<dbReference type="GO" id="GO:1904273">
    <property type="term" value="P:L-alanine import across plasma membrane"/>
    <property type="evidence" value="ECO:0007669"/>
    <property type="project" value="TreeGrafter"/>
</dbReference>
<dbReference type="InterPro" id="IPR045857">
    <property type="entry name" value="O16G_dom_2"/>
</dbReference>
<dbReference type="Gene3D" id="3.90.400.10">
    <property type="entry name" value="Oligo-1,6-glucosidase, Domain 2"/>
    <property type="match status" value="2"/>
</dbReference>
<dbReference type="InterPro" id="IPR031984">
    <property type="entry name" value="SLC3A2_N"/>
</dbReference>
<accession>A0AA89BRI2</accession>
<keyword evidence="2" id="KW-0472">Membrane</keyword>
<organism evidence="4 5">
    <name type="scientific">Pinctada imbricata</name>
    <name type="common">Atlantic pearl-oyster</name>
    <name type="synonym">Pinctada martensii</name>
    <dbReference type="NCBI Taxonomy" id="66713"/>
    <lineage>
        <taxon>Eukaryota</taxon>
        <taxon>Metazoa</taxon>
        <taxon>Spiralia</taxon>
        <taxon>Lophotrochozoa</taxon>
        <taxon>Mollusca</taxon>
        <taxon>Bivalvia</taxon>
        <taxon>Autobranchia</taxon>
        <taxon>Pteriomorphia</taxon>
        <taxon>Pterioida</taxon>
        <taxon>Pterioidea</taxon>
        <taxon>Pteriidae</taxon>
        <taxon>Pinctada</taxon>
    </lineage>
</organism>
<dbReference type="Pfam" id="PF00128">
    <property type="entry name" value="Alpha-amylase"/>
    <property type="match status" value="2"/>
</dbReference>
<dbReference type="InterPro" id="IPR006047">
    <property type="entry name" value="GH13_cat_dom"/>
</dbReference>
<keyword evidence="5" id="KW-1185">Reference proteome</keyword>